<dbReference type="NCBIfam" id="TIGR01496">
    <property type="entry name" value="DHPS"/>
    <property type="match status" value="1"/>
</dbReference>
<evidence type="ECO:0000256" key="3">
    <source>
        <dbReference type="ARBA" id="ARBA00004763"/>
    </source>
</evidence>
<evidence type="ECO:0000256" key="2">
    <source>
        <dbReference type="ARBA" id="ARBA00001946"/>
    </source>
</evidence>
<evidence type="ECO:0000256" key="6">
    <source>
        <dbReference type="ARBA" id="ARBA00022723"/>
    </source>
</evidence>
<dbReference type="InterPro" id="IPR011005">
    <property type="entry name" value="Dihydropteroate_synth-like_sf"/>
</dbReference>
<dbReference type="KEGG" id="harc:HARCEL1_02360"/>
<keyword evidence="7" id="KW-0460">Magnesium</keyword>
<dbReference type="InterPro" id="IPR045031">
    <property type="entry name" value="DHP_synth-like"/>
</dbReference>
<evidence type="ECO:0000256" key="4">
    <source>
        <dbReference type="ARBA" id="ARBA00012458"/>
    </source>
</evidence>
<dbReference type="PANTHER" id="PTHR20941:SF1">
    <property type="entry name" value="FOLIC ACID SYNTHESIS PROTEIN FOL1"/>
    <property type="match status" value="1"/>
</dbReference>
<keyword evidence="11" id="KW-1185">Reference proteome</keyword>
<keyword evidence="6" id="KW-0479">Metal-binding</keyword>
<comment type="pathway">
    <text evidence="3">Cofactor biosynthesis; tetrahydrofolate biosynthesis; 7,8-dihydrofolate from 2-amino-4-hydroxy-6-hydroxymethyl-7,8-dihydropteridine diphosphate and 4-aminobenzoate: step 1/2.</text>
</comment>
<dbReference type="InterPro" id="IPR000489">
    <property type="entry name" value="Pterin-binding_dom"/>
</dbReference>
<protein>
    <recommendedName>
        <fullName evidence="4">dihydropteroate synthase</fullName>
        <ecNumber evidence="4">2.5.1.15</ecNumber>
    </recommendedName>
</protein>
<dbReference type="InterPro" id="IPR006390">
    <property type="entry name" value="DHP_synth_dom"/>
</dbReference>
<dbReference type="GO" id="GO:0004156">
    <property type="term" value="F:dihydropteroate synthase activity"/>
    <property type="evidence" value="ECO:0007669"/>
    <property type="project" value="UniProtKB-EC"/>
</dbReference>
<dbReference type="SUPFAM" id="SSF51717">
    <property type="entry name" value="Dihydropteroate synthetase-like"/>
    <property type="match status" value="1"/>
</dbReference>
<name>A0A2R4WYN9_9EURY</name>
<organism evidence="10 11">
    <name type="scientific">Halococcoides cellulosivorans</name>
    <dbReference type="NCBI Taxonomy" id="1679096"/>
    <lineage>
        <taxon>Archaea</taxon>
        <taxon>Methanobacteriati</taxon>
        <taxon>Methanobacteriota</taxon>
        <taxon>Stenosarchaea group</taxon>
        <taxon>Halobacteria</taxon>
        <taxon>Halobacteriales</taxon>
        <taxon>Haloarculaceae</taxon>
        <taxon>Halococcoides</taxon>
    </lineage>
</organism>
<evidence type="ECO:0000313" key="11">
    <source>
        <dbReference type="Proteomes" id="UP000244727"/>
    </source>
</evidence>
<dbReference type="GeneID" id="36511313"/>
<evidence type="ECO:0000256" key="8">
    <source>
        <dbReference type="ARBA" id="ARBA00022909"/>
    </source>
</evidence>
<keyword evidence="5" id="KW-0808">Transferase</keyword>
<evidence type="ECO:0000259" key="9">
    <source>
        <dbReference type="PROSITE" id="PS50972"/>
    </source>
</evidence>
<keyword evidence="8" id="KW-0289">Folate biosynthesis</keyword>
<accession>A0A2R4WYN9</accession>
<dbReference type="Proteomes" id="UP000244727">
    <property type="component" value="Chromosome"/>
</dbReference>
<dbReference type="PROSITE" id="PS50972">
    <property type="entry name" value="PTERIN_BINDING"/>
    <property type="match status" value="1"/>
</dbReference>
<dbReference type="GO" id="GO:0046654">
    <property type="term" value="P:tetrahydrofolate biosynthetic process"/>
    <property type="evidence" value="ECO:0007669"/>
    <property type="project" value="TreeGrafter"/>
</dbReference>
<evidence type="ECO:0000256" key="1">
    <source>
        <dbReference type="ARBA" id="ARBA00000012"/>
    </source>
</evidence>
<dbReference type="Pfam" id="PF00809">
    <property type="entry name" value="Pterin_bind"/>
    <property type="match status" value="1"/>
</dbReference>
<reference evidence="10 11" key="1">
    <citation type="submission" date="2018-04" db="EMBL/GenBank/DDBJ databases">
        <title>Halococcoides cellulosivorans gen. nov., sp. nov., an extremely halophilic cellulose-utilizing haloarchaeon from hypersaline lakes.</title>
        <authorList>
            <person name="Sorokin D.Y."/>
            <person name="Toshchakov S.V."/>
            <person name="Samarov N.I."/>
            <person name="Korzhenkov A."/>
            <person name="Kublanov I.V."/>
        </authorList>
    </citation>
    <scope>NUCLEOTIDE SEQUENCE [LARGE SCALE GENOMIC DNA]</scope>
    <source>
        <strain evidence="10 11">HArcel1</strain>
    </source>
</reference>
<dbReference type="PANTHER" id="PTHR20941">
    <property type="entry name" value="FOLATE SYNTHESIS PROTEINS"/>
    <property type="match status" value="1"/>
</dbReference>
<dbReference type="EMBL" id="CP028858">
    <property type="protein sequence ID" value="AWB26634.1"/>
    <property type="molecule type" value="Genomic_DNA"/>
</dbReference>
<evidence type="ECO:0000313" key="10">
    <source>
        <dbReference type="EMBL" id="AWB26634.1"/>
    </source>
</evidence>
<evidence type="ECO:0000256" key="5">
    <source>
        <dbReference type="ARBA" id="ARBA00022679"/>
    </source>
</evidence>
<dbReference type="RefSeq" id="WP_108381003.1">
    <property type="nucleotide sequence ID" value="NZ_CP028858.1"/>
</dbReference>
<sequence length="405" mass="42501">MTTVTAGDLPIGPGHPPRIVGVLNVSERSPYDPSVHTDPASAADHAADLAAAGADVIDIGLESANRRYETLSAAEECERLEVALGVVDRVDADVAFSIETRYAEVAAAALDGGFDMVNDICGFADPEMAPVCRERDAPVVTMAGPDDLDRPGVVEAIDWASERSPAWAEQADHVDRTVAALERDPLTEQTIVDPAFGRWSDAQTLDQDRALLARLGELRALDRPILVSLHRKSFLRELCDRSTEDALPVSLAATALAVARGADMIRTHDVQATADAATVGAAFAAAPAQAPGRDVRERLVRSVDAAERECRRVGADPVSAPEMVARTIELDVDASARERLAAAAPSAGVTVAAGSDGTLLSGSPAAFQRLADRVDAPAGLASDLAWIADTLATPTDRPESVVSIE</sequence>
<gene>
    <name evidence="10" type="primary">folP</name>
    <name evidence="10" type="ORF">HARCEL1_02360</name>
</gene>
<dbReference type="Gene3D" id="3.20.20.20">
    <property type="entry name" value="Dihydropteroate synthase-like"/>
    <property type="match status" value="1"/>
</dbReference>
<dbReference type="GO" id="GO:0046872">
    <property type="term" value="F:metal ion binding"/>
    <property type="evidence" value="ECO:0007669"/>
    <property type="project" value="UniProtKB-KW"/>
</dbReference>
<dbReference type="GO" id="GO:0046656">
    <property type="term" value="P:folic acid biosynthetic process"/>
    <property type="evidence" value="ECO:0007669"/>
    <property type="project" value="UniProtKB-KW"/>
</dbReference>
<dbReference type="AlphaFoldDB" id="A0A2R4WYN9"/>
<evidence type="ECO:0000256" key="7">
    <source>
        <dbReference type="ARBA" id="ARBA00022842"/>
    </source>
</evidence>
<comment type="cofactor">
    <cofactor evidence="2">
        <name>Mg(2+)</name>
        <dbReference type="ChEBI" id="CHEBI:18420"/>
    </cofactor>
</comment>
<comment type="catalytic activity">
    <reaction evidence="1">
        <text>(7,8-dihydropterin-6-yl)methyl diphosphate + 4-aminobenzoate = 7,8-dihydropteroate + diphosphate</text>
        <dbReference type="Rhea" id="RHEA:19949"/>
        <dbReference type="ChEBI" id="CHEBI:17836"/>
        <dbReference type="ChEBI" id="CHEBI:17839"/>
        <dbReference type="ChEBI" id="CHEBI:33019"/>
        <dbReference type="ChEBI" id="CHEBI:72950"/>
        <dbReference type="EC" id="2.5.1.15"/>
    </reaction>
</comment>
<dbReference type="EC" id="2.5.1.15" evidence="4"/>
<feature type="domain" description="Pterin-binding" evidence="9">
    <location>
        <begin position="17"/>
        <end position="278"/>
    </location>
</feature>
<proteinExistence type="predicted"/>